<sequence length="134" mass="15755">MGKGRWRNRDVYGRRILRKGTFFYVHDNHDQLAKIAKNGELCKGNTGPGEEQIQFPVSHSDVVDPDAAKLQRIVKLFSSTMDGPPMMQPLRGRGFFVEKEWRLIRKGIYRMDRKGRGRDAWGRGRNKRKRKRRE</sequence>
<gene>
    <name evidence="2" type="ORF">QJS10_CPB20g00526</name>
</gene>
<evidence type="ECO:0000313" key="3">
    <source>
        <dbReference type="Proteomes" id="UP001180020"/>
    </source>
</evidence>
<evidence type="ECO:0000256" key="1">
    <source>
        <dbReference type="SAM" id="MobiDB-lite"/>
    </source>
</evidence>
<name>A0AAV9C7R4_ACOCL</name>
<accession>A0AAV9C7R4</accession>
<organism evidence="2 3">
    <name type="scientific">Acorus calamus</name>
    <name type="common">Sweet flag</name>
    <dbReference type="NCBI Taxonomy" id="4465"/>
    <lineage>
        <taxon>Eukaryota</taxon>
        <taxon>Viridiplantae</taxon>
        <taxon>Streptophyta</taxon>
        <taxon>Embryophyta</taxon>
        <taxon>Tracheophyta</taxon>
        <taxon>Spermatophyta</taxon>
        <taxon>Magnoliopsida</taxon>
        <taxon>Liliopsida</taxon>
        <taxon>Acoraceae</taxon>
        <taxon>Acorus</taxon>
    </lineage>
</organism>
<reference evidence="2" key="2">
    <citation type="submission" date="2023-06" db="EMBL/GenBank/DDBJ databases">
        <authorList>
            <person name="Ma L."/>
            <person name="Liu K.-W."/>
            <person name="Li Z."/>
            <person name="Hsiao Y.-Y."/>
            <person name="Qi Y."/>
            <person name="Fu T."/>
            <person name="Tang G."/>
            <person name="Zhang D."/>
            <person name="Sun W.-H."/>
            <person name="Liu D.-K."/>
            <person name="Li Y."/>
            <person name="Chen G.-Z."/>
            <person name="Liu X.-D."/>
            <person name="Liao X.-Y."/>
            <person name="Jiang Y.-T."/>
            <person name="Yu X."/>
            <person name="Hao Y."/>
            <person name="Huang J."/>
            <person name="Zhao X.-W."/>
            <person name="Ke S."/>
            <person name="Chen Y.-Y."/>
            <person name="Wu W.-L."/>
            <person name="Hsu J.-L."/>
            <person name="Lin Y.-F."/>
            <person name="Huang M.-D."/>
            <person name="Li C.-Y."/>
            <person name="Huang L."/>
            <person name="Wang Z.-W."/>
            <person name="Zhao X."/>
            <person name="Zhong W.-Y."/>
            <person name="Peng D.-H."/>
            <person name="Ahmad S."/>
            <person name="Lan S."/>
            <person name="Zhang J.-S."/>
            <person name="Tsai W.-C."/>
            <person name="Van De Peer Y."/>
            <person name="Liu Z.-J."/>
        </authorList>
    </citation>
    <scope>NUCLEOTIDE SEQUENCE</scope>
    <source>
        <strain evidence="2">CP</strain>
        <tissue evidence="2">Leaves</tissue>
    </source>
</reference>
<proteinExistence type="predicted"/>
<feature type="compositionally biased region" description="Basic residues" evidence="1">
    <location>
        <begin position="124"/>
        <end position="134"/>
    </location>
</feature>
<comment type="caution">
    <text evidence="2">The sequence shown here is derived from an EMBL/GenBank/DDBJ whole genome shotgun (WGS) entry which is preliminary data.</text>
</comment>
<reference evidence="2" key="1">
    <citation type="journal article" date="2023" name="Nat. Commun.">
        <title>Diploid and tetraploid genomes of Acorus and the evolution of monocots.</title>
        <authorList>
            <person name="Ma L."/>
            <person name="Liu K.W."/>
            <person name="Li Z."/>
            <person name="Hsiao Y.Y."/>
            <person name="Qi Y."/>
            <person name="Fu T."/>
            <person name="Tang G.D."/>
            <person name="Zhang D."/>
            <person name="Sun W.H."/>
            <person name="Liu D.K."/>
            <person name="Li Y."/>
            <person name="Chen G.Z."/>
            <person name="Liu X.D."/>
            <person name="Liao X.Y."/>
            <person name="Jiang Y.T."/>
            <person name="Yu X."/>
            <person name="Hao Y."/>
            <person name="Huang J."/>
            <person name="Zhao X.W."/>
            <person name="Ke S."/>
            <person name="Chen Y.Y."/>
            <person name="Wu W.L."/>
            <person name="Hsu J.L."/>
            <person name="Lin Y.F."/>
            <person name="Huang M.D."/>
            <person name="Li C.Y."/>
            <person name="Huang L."/>
            <person name="Wang Z.W."/>
            <person name="Zhao X."/>
            <person name="Zhong W.Y."/>
            <person name="Peng D.H."/>
            <person name="Ahmad S."/>
            <person name="Lan S."/>
            <person name="Zhang J.S."/>
            <person name="Tsai W.C."/>
            <person name="Van de Peer Y."/>
            <person name="Liu Z.J."/>
        </authorList>
    </citation>
    <scope>NUCLEOTIDE SEQUENCE</scope>
    <source>
        <strain evidence="2">CP</strain>
    </source>
</reference>
<dbReference type="AlphaFoldDB" id="A0AAV9C7R4"/>
<dbReference type="Proteomes" id="UP001180020">
    <property type="component" value="Unassembled WGS sequence"/>
</dbReference>
<feature type="region of interest" description="Disordered" evidence="1">
    <location>
        <begin position="115"/>
        <end position="134"/>
    </location>
</feature>
<protein>
    <submittedName>
        <fullName evidence="2">Uncharacterized protein</fullName>
    </submittedName>
</protein>
<evidence type="ECO:0000313" key="2">
    <source>
        <dbReference type="EMBL" id="KAK1285175.1"/>
    </source>
</evidence>
<dbReference type="EMBL" id="JAUJYO010000020">
    <property type="protein sequence ID" value="KAK1285175.1"/>
    <property type="molecule type" value="Genomic_DNA"/>
</dbReference>
<keyword evidence="3" id="KW-1185">Reference proteome</keyword>